<feature type="region of interest" description="Disordered" evidence="1">
    <location>
        <begin position="95"/>
        <end position="164"/>
    </location>
</feature>
<protein>
    <submittedName>
        <fullName evidence="2 3">Uncharacterized protein</fullName>
    </submittedName>
</protein>
<feature type="compositionally biased region" description="Polar residues" evidence="1">
    <location>
        <begin position="134"/>
        <end position="146"/>
    </location>
</feature>
<keyword evidence="4" id="KW-1185">Reference proteome</keyword>
<proteinExistence type="predicted"/>
<sequence length="164" mass="17091">MDRPEVSNYVKSGNAPILRHSGKGFRGGGGGRGYAIAVIKRYLTWRAKTQTRAPIPVPIGSLISARLFNLWIMRAGSAGMGGRVGGLPFKSEPFAGRSRTSTVHRTVGGQVGGQVSSEAGTGAANCVHRKQRSSAHPSAGQENSGESLGGAASDNQDNHIHTLS</sequence>
<reference evidence="3" key="2">
    <citation type="submission" date="2020-05" db="UniProtKB">
        <authorList>
            <consortium name="EnsemblMetazoa"/>
        </authorList>
    </citation>
    <scope>IDENTIFICATION</scope>
</reference>
<dbReference type="Proteomes" id="UP000030765">
    <property type="component" value="Unassembled WGS sequence"/>
</dbReference>
<evidence type="ECO:0000313" key="2">
    <source>
        <dbReference type="EMBL" id="KFB50944.1"/>
    </source>
</evidence>
<name>A0A084WL50_ANOSI</name>
<accession>A0A084WL50</accession>
<dbReference type="EnsemblMetazoa" id="ASIC018984-RA">
    <property type="protein sequence ID" value="ASIC018984-PA"/>
    <property type="gene ID" value="ASIC018984"/>
</dbReference>
<dbReference type="AlphaFoldDB" id="A0A084WL50"/>
<dbReference type="EMBL" id="KE525350">
    <property type="protein sequence ID" value="KFB50944.1"/>
    <property type="molecule type" value="Genomic_DNA"/>
</dbReference>
<gene>
    <name evidence="2" type="ORF">ZHAS_00018984</name>
</gene>
<organism evidence="2">
    <name type="scientific">Anopheles sinensis</name>
    <name type="common">Mosquito</name>
    <dbReference type="NCBI Taxonomy" id="74873"/>
    <lineage>
        <taxon>Eukaryota</taxon>
        <taxon>Metazoa</taxon>
        <taxon>Ecdysozoa</taxon>
        <taxon>Arthropoda</taxon>
        <taxon>Hexapoda</taxon>
        <taxon>Insecta</taxon>
        <taxon>Pterygota</taxon>
        <taxon>Neoptera</taxon>
        <taxon>Endopterygota</taxon>
        <taxon>Diptera</taxon>
        <taxon>Nematocera</taxon>
        <taxon>Culicoidea</taxon>
        <taxon>Culicidae</taxon>
        <taxon>Anophelinae</taxon>
        <taxon>Anopheles</taxon>
    </lineage>
</organism>
<evidence type="ECO:0000313" key="4">
    <source>
        <dbReference type="Proteomes" id="UP000030765"/>
    </source>
</evidence>
<dbReference type="VEuPathDB" id="VectorBase:ASIC018984"/>
<reference evidence="2 4" key="1">
    <citation type="journal article" date="2014" name="BMC Genomics">
        <title>Genome sequence of Anopheles sinensis provides insight into genetics basis of mosquito competence for malaria parasites.</title>
        <authorList>
            <person name="Zhou D."/>
            <person name="Zhang D."/>
            <person name="Ding G."/>
            <person name="Shi L."/>
            <person name="Hou Q."/>
            <person name="Ye Y."/>
            <person name="Xu Y."/>
            <person name="Zhou H."/>
            <person name="Xiong C."/>
            <person name="Li S."/>
            <person name="Yu J."/>
            <person name="Hong S."/>
            <person name="Yu X."/>
            <person name="Zou P."/>
            <person name="Chen C."/>
            <person name="Chang X."/>
            <person name="Wang W."/>
            <person name="Lv Y."/>
            <person name="Sun Y."/>
            <person name="Ma L."/>
            <person name="Shen B."/>
            <person name="Zhu C."/>
        </authorList>
    </citation>
    <scope>NUCLEOTIDE SEQUENCE [LARGE SCALE GENOMIC DNA]</scope>
</reference>
<evidence type="ECO:0000313" key="3">
    <source>
        <dbReference type="EnsemblMetazoa" id="ASIC018984-PA"/>
    </source>
</evidence>
<dbReference type="EMBL" id="ATLV01024182">
    <property type="status" value="NOT_ANNOTATED_CDS"/>
    <property type="molecule type" value="Genomic_DNA"/>
</dbReference>
<evidence type="ECO:0000256" key="1">
    <source>
        <dbReference type="SAM" id="MobiDB-lite"/>
    </source>
</evidence>